<feature type="region of interest" description="Disordered" evidence="1">
    <location>
        <begin position="1"/>
        <end position="20"/>
    </location>
</feature>
<protein>
    <submittedName>
        <fullName evidence="2">Uncharacterized protein</fullName>
    </submittedName>
</protein>
<gene>
    <name evidence="2" type="ORF">GCM10022214_75580</name>
</gene>
<organism evidence="2 3">
    <name type="scientific">Actinomadura miaoliensis</name>
    <dbReference type="NCBI Taxonomy" id="430685"/>
    <lineage>
        <taxon>Bacteria</taxon>
        <taxon>Bacillati</taxon>
        <taxon>Actinomycetota</taxon>
        <taxon>Actinomycetes</taxon>
        <taxon>Streptosporangiales</taxon>
        <taxon>Thermomonosporaceae</taxon>
        <taxon>Actinomadura</taxon>
    </lineage>
</organism>
<proteinExistence type="predicted"/>
<dbReference type="Proteomes" id="UP001500683">
    <property type="component" value="Unassembled WGS sequence"/>
</dbReference>
<dbReference type="EMBL" id="BAAAZG010000059">
    <property type="protein sequence ID" value="GAA4099484.1"/>
    <property type="molecule type" value="Genomic_DNA"/>
</dbReference>
<keyword evidence="3" id="KW-1185">Reference proteome</keyword>
<name>A0ABP7X043_9ACTN</name>
<accession>A0ABP7X043</accession>
<evidence type="ECO:0000256" key="1">
    <source>
        <dbReference type="SAM" id="MobiDB-lite"/>
    </source>
</evidence>
<evidence type="ECO:0000313" key="3">
    <source>
        <dbReference type="Proteomes" id="UP001500683"/>
    </source>
</evidence>
<evidence type="ECO:0000313" key="2">
    <source>
        <dbReference type="EMBL" id="GAA4099484.1"/>
    </source>
</evidence>
<reference evidence="3" key="1">
    <citation type="journal article" date="2019" name="Int. J. Syst. Evol. Microbiol.">
        <title>The Global Catalogue of Microorganisms (GCM) 10K type strain sequencing project: providing services to taxonomists for standard genome sequencing and annotation.</title>
        <authorList>
            <consortium name="The Broad Institute Genomics Platform"/>
            <consortium name="The Broad Institute Genome Sequencing Center for Infectious Disease"/>
            <person name="Wu L."/>
            <person name="Ma J."/>
        </authorList>
    </citation>
    <scope>NUCLEOTIDE SEQUENCE [LARGE SCALE GENOMIC DNA]</scope>
    <source>
        <strain evidence="3">JCM 16702</strain>
    </source>
</reference>
<dbReference type="RefSeq" id="WP_344957207.1">
    <property type="nucleotide sequence ID" value="NZ_BAAAZG010000059.1"/>
</dbReference>
<sequence length="104" mass="11803">MGFDKGRHAATPEQLLPRNQRREHLGTLKASLETQNIRGSVVERRGFPLLRIAREGTPAWTREIGCDYVQGVWWFVWADSGKVITSAERVDVAVRKIVQEMNAS</sequence>
<comment type="caution">
    <text evidence="2">The sequence shown here is derived from an EMBL/GenBank/DDBJ whole genome shotgun (WGS) entry which is preliminary data.</text>
</comment>